<feature type="transmembrane region" description="Helical" evidence="1">
    <location>
        <begin position="480"/>
        <end position="497"/>
    </location>
</feature>
<dbReference type="RefSeq" id="WP_231121968.1">
    <property type="nucleotide sequence ID" value="NZ_RBWV01000015.1"/>
</dbReference>
<organism evidence="2 3">
    <name type="scientific">Motilibacter peucedani</name>
    <dbReference type="NCBI Taxonomy" id="598650"/>
    <lineage>
        <taxon>Bacteria</taxon>
        <taxon>Bacillati</taxon>
        <taxon>Actinomycetota</taxon>
        <taxon>Actinomycetes</taxon>
        <taxon>Motilibacterales</taxon>
        <taxon>Motilibacteraceae</taxon>
        <taxon>Motilibacter</taxon>
    </lineage>
</organism>
<evidence type="ECO:0000256" key="1">
    <source>
        <dbReference type="SAM" id="Phobius"/>
    </source>
</evidence>
<keyword evidence="1" id="KW-0472">Membrane</keyword>
<dbReference type="InterPro" id="IPR025566">
    <property type="entry name" value="DUF4331"/>
</dbReference>
<keyword evidence="3" id="KW-1185">Reference proteome</keyword>
<evidence type="ECO:0000313" key="3">
    <source>
        <dbReference type="Proteomes" id="UP000281955"/>
    </source>
</evidence>
<gene>
    <name evidence="2" type="ORF">CLV35_3397</name>
</gene>
<sequence length="506" mass="52981">MTRQPAVPPARTKNLEQRRRSRLPALLATTALVGTAFAVLPAGSASASSHREAPLVAGTPKLDATDTYAFVSPDKPDTVTILGNFQPFEEPSGGPNFYPWSDDAKYDINIDNNGDAKADITYEFTFRSAYQDRKSFLYNTGAVTSLTDPDLNFRQTYSVRRIDADGRSKLLRKADAAPSDVGAASMPDYGALRDGAVQPVAGGGHVFAGQADDPFFLDLRIFDLLYGGNLSEVGNDTLHGYNVNTLGIQIPKSQLTAGGDPVIGVWTSVLTENSKGRQVSVSRLGSPLVNEAVLPVKEKDVWNASVPSGDAQFGKYVLDPEVPKLVQSIYGIPAPATPRNDLAQVFLTGVPGLTQPKKVTPSEELRLNTAVAPSATPNRLGVLKGDLAGFPNGRRLGDDVVDISLQALEGALLPGHAAAVDGLGDGVDANDKAFGTTFPYVALPWSGSVTRPGPQGATSFLTGARPTGSGSPAGGLGEPVALGSLGLLALLGAGVAVRRRRTALPA</sequence>
<comment type="caution">
    <text evidence="2">The sequence shown here is derived from an EMBL/GenBank/DDBJ whole genome shotgun (WGS) entry which is preliminary data.</text>
</comment>
<dbReference type="InParanoid" id="A0A420XL00"/>
<name>A0A420XL00_9ACTN</name>
<accession>A0A420XL00</accession>
<dbReference type="Proteomes" id="UP000281955">
    <property type="component" value="Unassembled WGS sequence"/>
</dbReference>
<protein>
    <submittedName>
        <fullName evidence="2">Uncharacterized protein DUF4331</fullName>
    </submittedName>
</protein>
<evidence type="ECO:0000313" key="2">
    <source>
        <dbReference type="EMBL" id="RKS69223.1"/>
    </source>
</evidence>
<keyword evidence="1" id="KW-0812">Transmembrane</keyword>
<dbReference type="EMBL" id="RBWV01000015">
    <property type="protein sequence ID" value="RKS69223.1"/>
    <property type="molecule type" value="Genomic_DNA"/>
</dbReference>
<dbReference type="AlphaFoldDB" id="A0A420XL00"/>
<dbReference type="Pfam" id="PF14224">
    <property type="entry name" value="DUF4331"/>
    <property type="match status" value="1"/>
</dbReference>
<keyword evidence="1" id="KW-1133">Transmembrane helix</keyword>
<proteinExistence type="predicted"/>
<reference evidence="2 3" key="1">
    <citation type="submission" date="2018-10" db="EMBL/GenBank/DDBJ databases">
        <title>Genomic Encyclopedia of Archaeal and Bacterial Type Strains, Phase II (KMG-II): from individual species to whole genera.</title>
        <authorList>
            <person name="Goeker M."/>
        </authorList>
    </citation>
    <scope>NUCLEOTIDE SEQUENCE [LARGE SCALE GENOMIC DNA]</scope>
    <source>
        <strain evidence="2 3">RP-AC37</strain>
    </source>
</reference>